<dbReference type="EMBL" id="BAAAPF010000020">
    <property type="protein sequence ID" value="GAA2113559.1"/>
    <property type="molecule type" value="Genomic_DNA"/>
</dbReference>
<accession>A0ABN2XM23</accession>
<comment type="subcellular location">
    <subcellularLocation>
        <location evidence="2">Secreted</location>
    </subcellularLocation>
</comment>
<keyword evidence="4" id="KW-0964">Secreted</keyword>
<sequence length="371" mass="40978">MPLSKHRRRTRPIRTAAAVLLGLSLAWFAVPAESAPLRTPASATDGHAAAQQELPDSFEWSSTGPLISPQPGLDSVAAKDPSVVQDEDGTWHVFFTRVDTTGDWGLAHTAFDDWSQAADAKQTDLETASGVGSGYRAAPHAFYFAPKDEWYLVYQTGLPSFSTSTDPDDPTSWSAPRNFMDSMPDIVRENIGDGYWLDFYVICDDTRCYLFSADDNGHVYRSETTVAEFPNGFGNTRIVLSDTKNNLFEGGAVYRVEGTGTYLLLWEAIGSDGRRWYRSFTSQSLSGQWQPLADSEANPFARSNNVTFEGGNAWTRDISHGELIRTTHDQTMTLDPCDIRLLYQGMDPNAGGEYSQLPWRLALATHTNSAC</sequence>
<keyword evidence="5 8" id="KW-0732">Signal</keyword>
<keyword evidence="10" id="KW-1185">Reference proteome</keyword>
<name>A0ABN2XM23_9ACTN</name>
<dbReference type="EC" id="3.2.1.55" evidence="3"/>
<evidence type="ECO:0000256" key="2">
    <source>
        <dbReference type="ARBA" id="ARBA00004613"/>
    </source>
</evidence>
<dbReference type="PANTHER" id="PTHR40631">
    <property type="entry name" value="ALPHA-L-ARABINOFURANOSIDASE AXHA-2-RELATED"/>
    <property type="match status" value="1"/>
</dbReference>
<dbReference type="InterPro" id="IPR023296">
    <property type="entry name" value="Glyco_hydro_beta-prop_sf"/>
</dbReference>
<evidence type="ECO:0000256" key="7">
    <source>
        <dbReference type="ARBA" id="ARBA00023295"/>
    </source>
</evidence>
<dbReference type="SUPFAM" id="SSF75005">
    <property type="entry name" value="Arabinanase/levansucrase/invertase"/>
    <property type="match status" value="1"/>
</dbReference>
<evidence type="ECO:0000256" key="3">
    <source>
        <dbReference type="ARBA" id="ARBA00012670"/>
    </source>
</evidence>
<reference evidence="9 10" key="1">
    <citation type="journal article" date="2019" name="Int. J. Syst. Evol. Microbiol.">
        <title>The Global Catalogue of Microorganisms (GCM) 10K type strain sequencing project: providing services to taxonomists for standard genome sequencing and annotation.</title>
        <authorList>
            <consortium name="The Broad Institute Genomics Platform"/>
            <consortium name="The Broad Institute Genome Sequencing Center for Infectious Disease"/>
            <person name="Wu L."/>
            <person name="Ma J."/>
        </authorList>
    </citation>
    <scope>NUCLEOTIDE SEQUENCE [LARGE SCALE GENOMIC DNA]</scope>
    <source>
        <strain evidence="9 10">JCM 15481</strain>
    </source>
</reference>
<proteinExistence type="predicted"/>
<organism evidence="9 10">
    <name type="scientific">Streptomyces synnematoformans</name>
    <dbReference type="NCBI Taxonomy" id="415721"/>
    <lineage>
        <taxon>Bacteria</taxon>
        <taxon>Bacillati</taxon>
        <taxon>Actinomycetota</taxon>
        <taxon>Actinomycetes</taxon>
        <taxon>Kitasatosporales</taxon>
        <taxon>Streptomycetaceae</taxon>
        <taxon>Streptomyces</taxon>
    </lineage>
</organism>
<evidence type="ECO:0000256" key="5">
    <source>
        <dbReference type="ARBA" id="ARBA00022729"/>
    </source>
</evidence>
<keyword evidence="6" id="KW-0378">Hydrolase</keyword>
<dbReference type="InterPro" id="IPR005193">
    <property type="entry name" value="GH62_arabinosidase"/>
</dbReference>
<keyword evidence="7" id="KW-0326">Glycosidase</keyword>
<evidence type="ECO:0000256" key="6">
    <source>
        <dbReference type="ARBA" id="ARBA00022801"/>
    </source>
</evidence>
<dbReference type="Proteomes" id="UP001500443">
    <property type="component" value="Unassembled WGS sequence"/>
</dbReference>
<evidence type="ECO:0000256" key="1">
    <source>
        <dbReference type="ARBA" id="ARBA00001462"/>
    </source>
</evidence>
<dbReference type="CDD" id="cd08987">
    <property type="entry name" value="GH62"/>
    <property type="match status" value="1"/>
</dbReference>
<dbReference type="Pfam" id="PF03664">
    <property type="entry name" value="Glyco_hydro_62"/>
    <property type="match status" value="1"/>
</dbReference>
<comment type="caution">
    <text evidence="9">The sequence shown here is derived from an EMBL/GenBank/DDBJ whole genome shotgun (WGS) entry which is preliminary data.</text>
</comment>
<evidence type="ECO:0000313" key="9">
    <source>
        <dbReference type="EMBL" id="GAA2113559.1"/>
    </source>
</evidence>
<dbReference type="RefSeq" id="WP_344288664.1">
    <property type="nucleotide sequence ID" value="NZ_BAAAPF010000020.1"/>
</dbReference>
<evidence type="ECO:0000313" key="10">
    <source>
        <dbReference type="Proteomes" id="UP001500443"/>
    </source>
</evidence>
<evidence type="ECO:0000256" key="8">
    <source>
        <dbReference type="SAM" id="SignalP"/>
    </source>
</evidence>
<evidence type="ECO:0000256" key="4">
    <source>
        <dbReference type="ARBA" id="ARBA00022525"/>
    </source>
</evidence>
<gene>
    <name evidence="9" type="ORF">GCM10009802_12390</name>
</gene>
<feature type="signal peptide" evidence="8">
    <location>
        <begin position="1"/>
        <end position="29"/>
    </location>
</feature>
<comment type="catalytic activity">
    <reaction evidence="1">
        <text>Hydrolysis of terminal non-reducing alpha-L-arabinofuranoside residues in alpha-L-arabinosides.</text>
        <dbReference type="EC" id="3.2.1.55"/>
    </reaction>
</comment>
<dbReference type="PANTHER" id="PTHR40631:SF2">
    <property type="entry name" value="ALPHA-L-ARABINOFURANOSIDASE"/>
    <property type="match status" value="1"/>
</dbReference>
<dbReference type="Gene3D" id="2.115.10.20">
    <property type="entry name" value="Glycosyl hydrolase domain, family 43"/>
    <property type="match status" value="1"/>
</dbReference>
<protein>
    <recommendedName>
        <fullName evidence="3">non-reducing end alpha-L-arabinofuranosidase</fullName>
        <ecNumber evidence="3">3.2.1.55</ecNumber>
    </recommendedName>
</protein>
<feature type="chain" id="PRO_5045076042" description="non-reducing end alpha-L-arabinofuranosidase" evidence="8">
    <location>
        <begin position="30"/>
        <end position="371"/>
    </location>
</feature>